<organism evidence="1 2">
    <name type="scientific">Mycena citricolor</name>
    <dbReference type="NCBI Taxonomy" id="2018698"/>
    <lineage>
        <taxon>Eukaryota</taxon>
        <taxon>Fungi</taxon>
        <taxon>Dikarya</taxon>
        <taxon>Basidiomycota</taxon>
        <taxon>Agaricomycotina</taxon>
        <taxon>Agaricomycetes</taxon>
        <taxon>Agaricomycetidae</taxon>
        <taxon>Agaricales</taxon>
        <taxon>Marasmiineae</taxon>
        <taxon>Mycenaceae</taxon>
        <taxon>Mycena</taxon>
    </lineage>
</organism>
<dbReference type="Proteomes" id="UP001295794">
    <property type="component" value="Unassembled WGS sequence"/>
</dbReference>
<proteinExistence type="predicted"/>
<keyword evidence="2" id="KW-1185">Reference proteome</keyword>
<dbReference type="AlphaFoldDB" id="A0AAD2Q5U3"/>
<sequence length="147" mass="16592">MPLLIAQLRAEPRPVDSVERHAPISGPRSCTKIISVSGILLKFNAQHNCRNLSCAIETRPDPDQQTGSRKVLVHKETSRFLINMHALHNVHLLREMLPRHLTMPERYYTEIEARIAAQDEAAAVLQKIGPEKHAQATARSHATREKN</sequence>
<reference evidence="1" key="1">
    <citation type="submission" date="2023-11" db="EMBL/GenBank/DDBJ databases">
        <authorList>
            <person name="De Vega J J."/>
            <person name="De Vega J J."/>
        </authorList>
    </citation>
    <scope>NUCLEOTIDE SEQUENCE</scope>
</reference>
<evidence type="ECO:0000313" key="1">
    <source>
        <dbReference type="EMBL" id="CAK5279025.1"/>
    </source>
</evidence>
<accession>A0AAD2Q5U3</accession>
<evidence type="ECO:0000313" key="2">
    <source>
        <dbReference type="Proteomes" id="UP001295794"/>
    </source>
</evidence>
<dbReference type="EMBL" id="CAVNYO010000434">
    <property type="protein sequence ID" value="CAK5279025.1"/>
    <property type="molecule type" value="Genomic_DNA"/>
</dbReference>
<protein>
    <submittedName>
        <fullName evidence="1">Uncharacterized protein</fullName>
    </submittedName>
</protein>
<name>A0AAD2Q5U3_9AGAR</name>
<gene>
    <name evidence="1" type="ORF">MYCIT1_LOCUS28819</name>
</gene>
<comment type="caution">
    <text evidence="1">The sequence shown here is derived from an EMBL/GenBank/DDBJ whole genome shotgun (WGS) entry which is preliminary data.</text>
</comment>